<evidence type="ECO:0000313" key="3">
    <source>
        <dbReference type="Proteomes" id="UP001140076"/>
    </source>
</evidence>
<dbReference type="Proteomes" id="UP001140076">
    <property type="component" value="Unassembled WGS sequence"/>
</dbReference>
<dbReference type="InterPro" id="IPR052514">
    <property type="entry name" value="SAM-dependent_MTase"/>
</dbReference>
<protein>
    <submittedName>
        <fullName evidence="2">FkbM family methyltransferase</fullName>
    </submittedName>
</protein>
<dbReference type="Gene3D" id="3.40.50.150">
    <property type="entry name" value="Vaccinia Virus protein VP39"/>
    <property type="match status" value="1"/>
</dbReference>
<dbReference type="InterPro" id="IPR029063">
    <property type="entry name" value="SAM-dependent_MTases_sf"/>
</dbReference>
<dbReference type="GO" id="GO:0008168">
    <property type="term" value="F:methyltransferase activity"/>
    <property type="evidence" value="ECO:0007669"/>
    <property type="project" value="UniProtKB-KW"/>
</dbReference>
<dbReference type="NCBIfam" id="TIGR01444">
    <property type="entry name" value="fkbM_fam"/>
    <property type="match status" value="1"/>
</dbReference>
<comment type="caution">
    <text evidence="2">The sequence shown here is derived from an EMBL/GenBank/DDBJ whole genome shotgun (WGS) entry which is preliminary data.</text>
</comment>
<keyword evidence="2" id="KW-0489">Methyltransferase</keyword>
<reference evidence="2" key="1">
    <citation type="submission" date="2021-10" db="EMBL/GenBank/DDBJ databases">
        <title>Streptomonospora sp. nov., isolated from mangrove soil.</title>
        <authorList>
            <person name="Chen X."/>
            <person name="Ge X."/>
            <person name="Liu W."/>
        </authorList>
    </citation>
    <scope>NUCLEOTIDE SEQUENCE</scope>
    <source>
        <strain evidence="2">S1-112</strain>
    </source>
</reference>
<dbReference type="InterPro" id="IPR006342">
    <property type="entry name" value="FkbM_mtfrase"/>
</dbReference>
<dbReference type="EMBL" id="JAJAQC010000001">
    <property type="protein sequence ID" value="MDA0562733.1"/>
    <property type="molecule type" value="Genomic_DNA"/>
</dbReference>
<dbReference type="PANTHER" id="PTHR34203">
    <property type="entry name" value="METHYLTRANSFERASE, FKBM FAMILY PROTEIN"/>
    <property type="match status" value="1"/>
</dbReference>
<name>A0A9X3NGJ5_9ACTN</name>
<dbReference type="AlphaFoldDB" id="A0A9X3NGJ5"/>
<dbReference type="PANTHER" id="PTHR34203:SF15">
    <property type="entry name" value="SLL1173 PROTEIN"/>
    <property type="match status" value="1"/>
</dbReference>
<dbReference type="GO" id="GO:0032259">
    <property type="term" value="P:methylation"/>
    <property type="evidence" value="ECO:0007669"/>
    <property type="project" value="UniProtKB-KW"/>
</dbReference>
<feature type="domain" description="Methyltransferase FkbM" evidence="1">
    <location>
        <begin position="136"/>
        <end position="278"/>
    </location>
</feature>
<keyword evidence="3" id="KW-1185">Reference proteome</keyword>
<dbReference type="RefSeq" id="WP_270070034.1">
    <property type="nucleotide sequence ID" value="NZ_JAJAQC010000001.1"/>
</dbReference>
<organism evidence="2 3">
    <name type="scientific">Streptomonospora mangrovi</name>
    <dbReference type="NCBI Taxonomy" id="2883123"/>
    <lineage>
        <taxon>Bacteria</taxon>
        <taxon>Bacillati</taxon>
        <taxon>Actinomycetota</taxon>
        <taxon>Actinomycetes</taxon>
        <taxon>Streptosporangiales</taxon>
        <taxon>Nocardiopsidaceae</taxon>
        <taxon>Streptomonospora</taxon>
    </lineage>
</organism>
<evidence type="ECO:0000259" key="1">
    <source>
        <dbReference type="Pfam" id="PF05050"/>
    </source>
</evidence>
<evidence type="ECO:0000313" key="2">
    <source>
        <dbReference type="EMBL" id="MDA0562733.1"/>
    </source>
</evidence>
<dbReference type="Pfam" id="PF05050">
    <property type="entry name" value="Methyltransf_21"/>
    <property type="match status" value="1"/>
</dbReference>
<proteinExistence type="predicted"/>
<accession>A0A9X3NGJ5</accession>
<gene>
    <name evidence="2" type="ORF">LG943_00030</name>
</gene>
<sequence length="335" mass="35116">MEAGPQAAKAAVDFRATPRARRRGWYGAKKPVKRLLGWGPANLAMRAAVAVAAPHLRRTGRLPVPAGLTEVTGLVPAPDSGSAPAPEPAAFTMLRPSACVVAAELHWGGGRRPGAADDLALRVFAAAARRSAVLLDIGAYTGLFTLAGTAVNPRLRAHAFEIVPEVVHTLFDNCVRNRVLHRTTLHHVGVGDPATTVAMPARSGDSALPCYYSAEMVFADGVPVEVVALDSFTGVVPPGSSSVLKVDVEGTEAAVFEHGQEFLAAHRPDILCEVLPGADADLLSGLLAPHGYRFHLVGDRALAPAGALAPHDRFRDWFVTTRDGAELAAMGIPVA</sequence>
<dbReference type="SUPFAM" id="SSF53335">
    <property type="entry name" value="S-adenosyl-L-methionine-dependent methyltransferases"/>
    <property type="match status" value="1"/>
</dbReference>
<keyword evidence="2" id="KW-0808">Transferase</keyword>